<feature type="transmembrane region" description="Helical" evidence="11">
    <location>
        <begin position="926"/>
        <end position="947"/>
    </location>
</feature>
<evidence type="ECO:0000256" key="9">
    <source>
        <dbReference type="ARBA" id="ARBA00023303"/>
    </source>
</evidence>
<dbReference type="eggNOG" id="KOG1893">
    <property type="taxonomic scope" value="Eukaryota"/>
</dbReference>
<evidence type="ECO:0000259" key="15">
    <source>
        <dbReference type="Pfam" id="PF24871"/>
    </source>
</evidence>
<dbReference type="Pfam" id="PF12166">
    <property type="entry name" value="Piezo_cap"/>
    <property type="match status" value="1"/>
</dbReference>
<evidence type="ECO:0000259" key="14">
    <source>
        <dbReference type="Pfam" id="PF23188"/>
    </source>
</evidence>
<sequence>SRFNLLSLVYLIFLLLLPWFSSPNKYSLRGHTGCFLRAVLCTSLLFVLAHVCFQTVLYTFPPLSEALGDNCSQWDTISRHIGLSRYVCTDLSVSSTLDQLIFLNLCIRRWHIHDGCHRTEEETSGDEDQEEDSLNADPEEVFTATRAKHLAEHLKATAWKVLQDLGRILAVGLLGLAGITLPSGFSAFYFLFFLGVCTWWACHLPISQLGFSALCVMVGFFAAGHIVCLYLYQSLLAQALFPPHSLWARLFGLKDFIVPGNCSLPDELILNTNHDWPVYVNPGILLLLYVTVVAVLRSGSHTRVQGSHPRDPSPLKQQGGPEAPVLEPCPQSRGCRTLERPSPPMTRFLAEHETPLSLLYSYSNAFLFLRPSGESPFFLLGKVVMQQSYVSALIAMMVWSITYHSWLTFVLLLWACLIWILRARRHAATLCSPFILLYGLVLCCLQYIWAMELHPELPTSVGTMSLRQLGLDKAQYPCLRLGAMLLFVLTFWLLLRQAVMENFRRKSSSQTPLQEVATKGQNQSMLKVVGGMVMSCYAKYWIYVCGGMFIMVSFAGKLVAYKIVYMLLFLLCLCFYQVYYSLWRHLLKLFWWLVVAYTMLVLITIYTYQFEDFPVYWKNLTGFTDEQLAAIGLETFDLSELFTSILIPGFFLLACILQLHYFHKPFMRITDLENVTPTHKRRNSDAVGSADAVELNTEEDPSNTEESADEGRTQKTTKELMPSKWGLVMDRLLVLSRKFSEILSKVQVFLWRLLELHILKMVAFFTVWVALQEASVMNLVLVVLWSLATPFCRFRPMASCLSTVWVCVIIICKMLYQLSVVNPEEYSRNCSTPLTNHTKLLLNSSLYKEPVDPAKWFGIRKDATALGYSKNHLIVLMLLVFEATVYRHQAHHYRQLQRSPPPIPAVFPSATRDSLDQGLVACLKYLVNYTFYKFGLEICFLMTVNVIGQRMNFLVLIHGCWMVAILVRRRRAAIARIWPKYCLFLSIFMIYQYLLCVGIPPVLCMDYPWRWSNPVLQDWGTLDALIKWLYLPDFFTVPNSGNLMADFVLLMCASQQWKVFDCERTEEWMVLAGENSDEPEPMEGRLFNPAPNFINCRSYLDMLKVLVFRYFFWFVLSVVFITGASRISVFGLGYLLGCFFFLLFGTKLMVKRSRTRLILWDCLIIYNVAVIISKSVLSILACVFVFKMQERFCWVIQLFSLVCTVKGYYDRDDTCTLPIEEAGILWDGFCFICLLLQRRVFLSFYFLHVSAELQASAKQASRGFELFRASMMKNMDFHKQAEDKSLSQLKRSQTLMSCCAAVIHSGEYYLFESDSEDEEDLSSEEKRPRRLTASQMQALHEHVFPSWRTRLHGEMLQKILDVLRLLWAIILALVDGLTDWLNLLTKQYRETSTVLCNERYLITHKIQQVRAVRDSLLSSSSSGVCSDIMKMSSSSFGSSSHLLNEETRPSGSSGLQPNMFTAHRRPELFLREFFESQNRLLKLLLALYSLLSAHSELLCYLIIVLNNVVSASVISVVLPILVFLWAMLALPRPSKRFWMTAIVYTEVMVVLKYIFQFGFFSWNSAHEMTVNKDRPFFPPRILGLEKTDNYLRYDLLQLLALFFHRALLMVCTLNLKSFRPDQEALLAKAAALRKKEALVPEEIHLRAKEEEEEMRLRAKKEQLELETDLTVASARLKVYESLKDVQSSPAQNFFKNLMHNKHQASTDVYALMFLTDMVDFVIIIFGFWAFGKHSAAADIASTLSEDQVPEAFLVMLLIHFSTMIIDRALYLRKAVLGKLIFQGILVLGIHVWMFFILPSVTERKFNQNFVAQLWYFVKCIYFGLSAYQIRCGYPTRILGNFLTKNFGHLNLFLFQGFRLVPFLVELRAVMDWVWTDTTLSLSNWMCVEDIYANIFIIKCSRETEKKYPQPKGQKKKKIVKYGMGGLIVFFLICIIWFPLLFISLVRSVVGVVNHPIDVTVTVKLGGYEPLFTMSVQQQSIQPFNNSQYEELTKMFKDNTAMQFITLYSYEDIVTAQIEGSSGSVWRISPPSRQEVIKELLGSQVDLTLRLAWNFQRDLGKGGTVEHTFDKYSIDLEPGNLVRAELASLLIGNRTEPVLVPNFFPNYIRAPNGAEAKPVSQLYKGGEDGYLGITLSLKSDRSSNSSGTREWWDIAVEGCVPPSCGVLRMVIFNDKVSPPSLGFLAGYGIMGLYVSVVLVIGKFVRGFFSEISHSIMFEELPCVDRILKLCTDIFLVRETGELELEEELYSKLIFLYRSPETMIKWTRENRAANRD</sequence>
<dbReference type="PANTHER" id="PTHR47049">
    <property type="entry name" value="PIEZO-TYPE MECHANOSENSITIVE ION CHANNEL HOMOLOG"/>
    <property type="match status" value="1"/>
</dbReference>
<dbReference type="InterPro" id="IPR027272">
    <property type="entry name" value="Piezo"/>
</dbReference>
<feature type="transmembrane region" description="Helical" evidence="11">
    <location>
        <begin position="1921"/>
        <end position="1945"/>
    </location>
</feature>
<dbReference type="Pfam" id="PF23188">
    <property type="entry name" value="THU_Piezo1"/>
    <property type="match status" value="1"/>
</dbReference>
<feature type="transmembrane region" description="Helical" evidence="11">
    <location>
        <begin position="641"/>
        <end position="662"/>
    </location>
</feature>
<feature type="domain" description="Piezo non-specific cation channel cap" evidence="12">
    <location>
        <begin position="1980"/>
        <end position="2267"/>
    </location>
</feature>
<dbReference type="Pfam" id="PF24874">
    <property type="entry name" value="Piezo_THU9_anchor"/>
    <property type="match status" value="1"/>
</dbReference>
<dbReference type="InterPro" id="IPR056768">
    <property type="entry name" value="THU_Piezo"/>
</dbReference>
<dbReference type="STRING" id="8090.ENSORLP00000000496"/>
<feature type="compositionally biased region" description="Acidic residues" evidence="10">
    <location>
        <begin position="696"/>
        <end position="708"/>
    </location>
</feature>
<keyword evidence="8 11" id="KW-0472">Membrane</keyword>
<evidence type="ECO:0000313" key="18">
    <source>
        <dbReference type="Proteomes" id="UP000001038"/>
    </source>
</evidence>
<evidence type="ECO:0000256" key="11">
    <source>
        <dbReference type="SAM" id="Phobius"/>
    </source>
</evidence>
<evidence type="ECO:0000259" key="13">
    <source>
        <dbReference type="Pfam" id="PF15917"/>
    </source>
</evidence>
<feature type="transmembrane region" description="Helical" evidence="11">
    <location>
        <begin position="1110"/>
        <end position="1143"/>
    </location>
</feature>
<keyword evidence="6 11" id="KW-1133">Transmembrane helix</keyword>
<feature type="transmembrane region" description="Helical" evidence="11">
    <location>
        <begin position="276"/>
        <end position="296"/>
    </location>
</feature>
<dbReference type="GO" id="GO:0008381">
    <property type="term" value="F:mechanosensitive monoatomic ion channel activity"/>
    <property type="evidence" value="ECO:0007669"/>
    <property type="project" value="InterPro"/>
</dbReference>
<keyword evidence="9" id="KW-0407">Ion channel</keyword>
<feature type="transmembrane region" description="Helical" evidence="11">
    <location>
        <begin position="589"/>
        <end position="608"/>
    </location>
</feature>
<feature type="transmembrane region" description="Helical" evidence="11">
    <location>
        <begin position="209"/>
        <end position="232"/>
    </location>
</feature>
<feature type="transmembrane region" description="Helical" evidence="11">
    <location>
        <begin position="1779"/>
        <end position="1797"/>
    </location>
</feature>
<evidence type="ECO:0000256" key="7">
    <source>
        <dbReference type="ARBA" id="ARBA00023065"/>
    </source>
</evidence>
<feature type="transmembrane region" description="Helical" evidence="11">
    <location>
        <begin position="1809"/>
        <end position="1829"/>
    </location>
</feature>
<evidence type="ECO:0000256" key="8">
    <source>
        <dbReference type="ARBA" id="ARBA00023136"/>
    </source>
</evidence>
<feature type="domain" description="Piezo TM25-28" evidence="13">
    <location>
        <begin position="1300"/>
        <end position="1336"/>
    </location>
</feature>
<keyword evidence="5 11" id="KW-0812">Transmembrane</keyword>
<keyword evidence="4" id="KW-1003">Cell membrane</keyword>
<dbReference type="Bgee" id="ENSORLG00000000402">
    <property type="expression patterns" value="Expressed in muscle tissue and 15 other cell types or tissues"/>
</dbReference>
<feature type="region of interest" description="Disordered" evidence="10">
    <location>
        <begin position="302"/>
        <end position="341"/>
    </location>
</feature>
<feature type="transmembrane region" description="Helical" evidence="11">
    <location>
        <begin position="474"/>
        <end position="495"/>
    </location>
</feature>
<feature type="transmembrane region" description="Helical" evidence="11">
    <location>
        <begin position="1708"/>
        <end position="1731"/>
    </location>
</feature>
<feature type="transmembrane region" description="Helical" evidence="11">
    <location>
        <begin position="953"/>
        <end position="969"/>
    </location>
</feature>
<dbReference type="Pfam" id="PF24871">
    <property type="entry name" value="Piezo_TM1-24"/>
    <property type="match status" value="1"/>
</dbReference>
<dbReference type="Proteomes" id="UP000001038">
    <property type="component" value="Chromosome 15"/>
</dbReference>
<dbReference type="GO" id="GO:0005886">
    <property type="term" value="C:plasma membrane"/>
    <property type="evidence" value="ECO:0007669"/>
    <property type="project" value="UniProtKB-SubCell"/>
</dbReference>
<feature type="transmembrane region" description="Helical" evidence="11">
    <location>
        <begin position="1537"/>
        <end position="1555"/>
    </location>
</feature>
<feature type="transmembrane region" description="Helical" evidence="11">
    <location>
        <begin position="563"/>
        <end position="582"/>
    </location>
</feature>
<keyword evidence="3" id="KW-0813">Transport</keyword>
<feature type="transmembrane region" description="Helical" evidence="11">
    <location>
        <begin position="377"/>
        <end position="397"/>
    </location>
</feature>
<feature type="transmembrane region" description="Helical" evidence="11">
    <location>
        <begin position="403"/>
        <end position="421"/>
    </location>
</feature>
<keyword evidence="18" id="KW-1185">Reference proteome</keyword>
<evidence type="ECO:0000256" key="1">
    <source>
        <dbReference type="ARBA" id="ARBA00004651"/>
    </source>
</evidence>
<dbReference type="InterPro" id="IPR056770">
    <property type="entry name" value="Piezo_THU9_anchor"/>
</dbReference>
<feature type="transmembrane region" description="Helical" evidence="11">
    <location>
        <begin position="981"/>
        <end position="1003"/>
    </location>
</feature>
<comment type="subcellular location">
    <subcellularLocation>
        <location evidence="1">Cell membrane</location>
        <topology evidence="1">Multi-pass membrane protein</topology>
    </subcellularLocation>
</comment>
<feature type="transmembrane region" description="Helical" evidence="11">
    <location>
        <begin position="428"/>
        <end position="449"/>
    </location>
</feature>
<dbReference type="InParanoid" id="H2L416"/>
<evidence type="ECO:0000313" key="17">
    <source>
        <dbReference type="Ensembl" id="ENSORLP00000000496.2"/>
    </source>
</evidence>
<dbReference type="GO" id="GO:0050982">
    <property type="term" value="P:detection of mechanical stimulus"/>
    <property type="evidence" value="ECO:0000318"/>
    <property type="project" value="GO_Central"/>
</dbReference>
<dbReference type="GeneTree" id="ENSGT00940000157348"/>
<feature type="transmembrane region" description="Helical" evidence="11">
    <location>
        <begin position="6"/>
        <end position="22"/>
    </location>
</feature>
<dbReference type="HOGENOM" id="CLU_000512_0_0_1"/>
<name>H2L416_ORYLA</name>
<evidence type="ECO:0000259" key="12">
    <source>
        <dbReference type="Pfam" id="PF12166"/>
    </source>
</evidence>
<dbReference type="PANTHER" id="PTHR47049:SF5">
    <property type="entry name" value="PIEZO-TYPE MECHANOSENSITIVE ION CHANNEL COMPONENT"/>
    <property type="match status" value="1"/>
</dbReference>
<evidence type="ECO:0000256" key="10">
    <source>
        <dbReference type="SAM" id="MobiDB-lite"/>
    </source>
</evidence>
<organism evidence="17 18">
    <name type="scientific">Oryzias latipes</name>
    <name type="common">Japanese rice fish</name>
    <name type="synonym">Japanese killifish</name>
    <dbReference type="NCBI Taxonomy" id="8090"/>
    <lineage>
        <taxon>Eukaryota</taxon>
        <taxon>Metazoa</taxon>
        <taxon>Chordata</taxon>
        <taxon>Craniata</taxon>
        <taxon>Vertebrata</taxon>
        <taxon>Euteleostomi</taxon>
        <taxon>Actinopterygii</taxon>
        <taxon>Neopterygii</taxon>
        <taxon>Teleostei</taxon>
        <taxon>Neoteleostei</taxon>
        <taxon>Acanthomorphata</taxon>
        <taxon>Ovalentaria</taxon>
        <taxon>Atherinomorphae</taxon>
        <taxon>Beloniformes</taxon>
        <taxon>Adrianichthyidae</taxon>
        <taxon>Oryziinae</taxon>
        <taxon>Oryzias</taxon>
    </lineage>
</organism>
<evidence type="ECO:0000256" key="3">
    <source>
        <dbReference type="ARBA" id="ARBA00022448"/>
    </source>
</evidence>
<dbReference type="GO" id="GO:0005634">
    <property type="term" value="C:nucleus"/>
    <property type="evidence" value="ECO:0000318"/>
    <property type="project" value="GO_Central"/>
</dbReference>
<evidence type="ECO:0000256" key="6">
    <source>
        <dbReference type="ARBA" id="ARBA00022989"/>
    </source>
</evidence>
<gene>
    <name evidence="17" type="primary">PIEZO1</name>
    <name evidence="17" type="synonym">piezo1</name>
</gene>
<feature type="transmembrane region" description="Helical" evidence="11">
    <location>
        <begin position="34"/>
        <end position="60"/>
    </location>
</feature>
<dbReference type="InterPro" id="IPR056769">
    <property type="entry name" value="Piezo_TM1-24"/>
</dbReference>
<feature type="domain" description="Piezo TM25-28" evidence="13">
    <location>
        <begin position="1081"/>
        <end position="1292"/>
    </location>
</feature>
<feature type="transmembrane region" description="Helical" evidence="11">
    <location>
        <begin position="169"/>
        <end position="202"/>
    </location>
</feature>
<feature type="transmembrane region" description="Helical" evidence="11">
    <location>
        <begin position="2180"/>
        <end position="2203"/>
    </location>
</feature>
<protein>
    <submittedName>
        <fullName evidence="17">Piezo type mechanosensitive ion channel component 1 (Er blood group)</fullName>
    </submittedName>
</protein>
<reference evidence="17 18" key="1">
    <citation type="journal article" date="2007" name="Nature">
        <title>The medaka draft genome and insights into vertebrate genome evolution.</title>
        <authorList>
            <person name="Kasahara M."/>
            <person name="Naruse K."/>
            <person name="Sasaki S."/>
            <person name="Nakatani Y."/>
            <person name="Qu W."/>
            <person name="Ahsan B."/>
            <person name="Yamada T."/>
            <person name="Nagayasu Y."/>
            <person name="Doi K."/>
            <person name="Kasai Y."/>
            <person name="Jindo T."/>
            <person name="Kobayashi D."/>
            <person name="Shimada A."/>
            <person name="Toyoda A."/>
            <person name="Kuroki Y."/>
            <person name="Fujiyama A."/>
            <person name="Sasaki T."/>
            <person name="Shimizu A."/>
            <person name="Asakawa S."/>
            <person name="Shimizu N."/>
            <person name="Hashimoto S."/>
            <person name="Yang J."/>
            <person name="Lee Y."/>
            <person name="Matsushima K."/>
            <person name="Sugano S."/>
            <person name="Sakaizumi M."/>
            <person name="Narita T."/>
            <person name="Ohishi K."/>
            <person name="Haga S."/>
            <person name="Ohta F."/>
            <person name="Nomoto H."/>
            <person name="Nogata K."/>
            <person name="Morishita T."/>
            <person name="Endo T."/>
            <person name="Shin-I T."/>
            <person name="Takeda H."/>
            <person name="Morishita S."/>
            <person name="Kohara Y."/>
        </authorList>
    </citation>
    <scope>NUCLEOTIDE SEQUENCE [LARGE SCALE GENOMIC DNA]</scope>
    <source>
        <strain evidence="17 18">Hd-rR</strain>
    </source>
</reference>
<accession>H2L416</accession>
<feature type="transmembrane region" description="Helical" evidence="11">
    <location>
        <begin position="1751"/>
        <end position="1770"/>
    </location>
</feature>
<keyword evidence="7" id="KW-0406">Ion transport</keyword>
<feature type="transmembrane region" description="Helical" evidence="11">
    <location>
        <begin position="762"/>
        <end position="788"/>
    </location>
</feature>
<dbReference type="Ensembl" id="ENSORLT00000000496.2">
    <property type="protein sequence ID" value="ENSORLP00000000496.2"/>
    <property type="gene ID" value="ENSORLG00000000402.2"/>
</dbReference>
<feature type="transmembrane region" description="Helical" evidence="11">
    <location>
        <begin position="1164"/>
        <end position="1186"/>
    </location>
</feature>
<evidence type="ECO:0000256" key="5">
    <source>
        <dbReference type="ARBA" id="ARBA00022692"/>
    </source>
</evidence>
<evidence type="ECO:0000256" key="2">
    <source>
        <dbReference type="ARBA" id="ARBA00007821"/>
    </source>
</evidence>
<feature type="region of interest" description="Disordered" evidence="10">
    <location>
        <begin position="679"/>
        <end position="716"/>
    </location>
</feature>
<reference evidence="17" key="2">
    <citation type="submission" date="2025-08" db="UniProtKB">
        <authorList>
            <consortium name="Ensembl"/>
        </authorList>
    </citation>
    <scope>IDENTIFICATION</scope>
    <source>
        <strain evidence="17">Hd-rR</strain>
    </source>
</reference>
<dbReference type="Pfam" id="PF15917">
    <property type="entry name" value="Piezo_TM25-28"/>
    <property type="match status" value="2"/>
</dbReference>
<dbReference type="InterPro" id="IPR031805">
    <property type="entry name" value="Piezo_TM25-28"/>
</dbReference>
<comment type="similarity">
    <text evidence="2">Belongs to the PIEZO (TC 1.A.75) family.</text>
</comment>
<evidence type="ECO:0000259" key="16">
    <source>
        <dbReference type="Pfam" id="PF24874"/>
    </source>
</evidence>
<feature type="transmembrane region" description="Helical" evidence="11">
    <location>
        <begin position="1509"/>
        <end position="1530"/>
    </location>
</feature>
<proteinExistence type="inferred from homology"/>
<feature type="domain" description="Piezo THU9 and anchor" evidence="16">
    <location>
        <begin position="1706"/>
        <end position="1943"/>
    </location>
</feature>
<feature type="domain" description="Piezo transmembrane helical unit" evidence="14">
    <location>
        <begin position="1493"/>
        <end position="1609"/>
    </location>
</feature>
<feature type="transmembrane region" description="Helical" evidence="11">
    <location>
        <begin position="794"/>
        <end position="816"/>
    </location>
</feature>
<reference evidence="17" key="3">
    <citation type="submission" date="2025-09" db="UniProtKB">
        <authorList>
            <consortium name="Ensembl"/>
        </authorList>
    </citation>
    <scope>IDENTIFICATION</scope>
    <source>
        <strain evidence="17">Hd-rR</strain>
    </source>
</reference>
<feature type="transmembrane region" description="Helical" evidence="11">
    <location>
        <begin position="1480"/>
        <end position="1503"/>
    </location>
</feature>
<dbReference type="InterPro" id="IPR031334">
    <property type="entry name" value="Piezo_cap_dom"/>
</dbReference>
<feature type="domain" description="Piezo TM1-24" evidence="15">
    <location>
        <begin position="2"/>
        <end position="668"/>
    </location>
</feature>
<evidence type="ECO:0000256" key="4">
    <source>
        <dbReference type="ARBA" id="ARBA00022475"/>
    </source>
</evidence>